<dbReference type="SUPFAM" id="SSF54534">
    <property type="entry name" value="FKBP-like"/>
    <property type="match status" value="1"/>
</dbReference>
<dbReference type="PATRIC" id="fig|1280954.3.peg.1611"/>
<evidence type="ECO:0000259" key="2">
    <source>
        <dbReference type="Pfam" id="PF14760"/>
    </source>
</evidence>
<evidence type="ECO:0000313" key="3">
    <source>
        <dbReference type="EMBL" id="KCZ98816.1"/>
    </source>
</evidence>
<comment type="caution">
    <text evidence="3">The sequence shown here is derived from an EMBL/GenBank/DDBJ whole genome shotgun (WGS) entry which is preliminary data.</text>
</comment>
<dbReference type="RefSeq" id="WP_035596779.1">
    <property type="nucleotide sequence ID" value="NZ_ARYM01000008.1"/>
</dbReference>
<dbReference type="GO" id="GO:0003677">
    <property type="term" value="F:DNA binding"/>
    <property type="evidence" value="ECO:0007669"/>
    <property type="project" value="InterPro"/>
</dbReference>
<gene>
    <name evidence="3" type="ORF">HPO_07949</name>
</gene>
<evidence type="ECO:0000259" key="1">
    <source>
        <dbReference type="Pfam" id="PF01272"/>
    </source>
</evidence>
<dbReference type="InterPro" id="IPR001437">
    <property type="entry name" value="Tscrpt_elong_fac_GreA/B_C"/>
</dbReference>
<dbReference type="EMBL" id="ARYM01000008">
    <property type="protein sequence ID" value="KCZ98816.1"/>
    <property type="molecule type" value="Genomic_DNA"/>
</dbReference>
<dbReference type="STRING" id="1280954.HPO_07949"/>
<feature type="domain" description="Regulator of nucleoside diphosphate kinase N-terminal" evidence="2">
    <location>
        <begin position="7"/>
        <end position="43"/>
    </location>
</feature>
<name>A0A062VEP2_9PROT</name>
<dbReference type="NCBIfam" id="NF004396">
    <property type="entry name" value="PRK05753.1"/>
    <property type="match status" value="1"/>
</dbReference>
<dbReference type="OrthoDB" id="192847at2"/>
<evidence type="ECO:0000313" key="4">
    <source>
        <dbReference type="Proteomes" id="UP000027100"/>
    </source>
</evidence>
<dbReference type="Pfam" id="PF14760">
    <property type="entry name" value="Rnk_N"/>
    <property type="match status" value="1"/>
</dbReference>
<dbReference type="Gene3D" id="3.10.50.30">
    <property type="entry name" value="Transcription elongation factor, GreA/GreB, C-terminal domain"/>
    <property type="match status" value="1"/>
</dbReference>
<dbReference type="Proteomes" id="UP000027100">
    <property type="component" value="Unassembled WGS sequence"/>
</dbReference>
<keyword evidence="4" id="KW-1185">Reference proteome</keyword>
<dbReference type="InterPro" id="IPR036953">
    <property type="entry name" value="GreA/GreB_C_sf"/>
</dbReference>
<protein>
    <submittedName>
        <fullName evidence="3">Regulatory protein</fullName>
    </submittedName>
</protein>
<feature type="domain" description="Transcription elongation factor GreA/GreB C-terminal" evidence="1">
    <location>
        <begin position="54"/>
        <end position="125"/>
    </location>
</feature>
<proteinExistence type="predicted"/>
<dbReference type="InterPro" id="IPR029462">
    <property type="entry name" value="Rnk_N"/>
</dbReference>
<dbReference type="Pfam" id="PF01272">
    <property type="entry name" value="GreA_GreB"/>
    <property type="match status" value="1"/>
</dbReference>
<dbReference type="eggNOG" id="COG0782">
    <property type="taxonomic scope" value="Bacteria"/>
</dbReference>
<accession>A0A062VEP2</accession>
<dbReference type="GO" id="GO:0070063">
    <property type="term" value="F:RNA polymerase binding"/>
    <property type="evidence" value="ECO:0007669"/>
    <property type="project" value="InterPro"/>
</dbReference>
<sequence length="128" mass="14532">MSKFKRPPVYVTDEELERLSDLAHAVQGREPAADTLIEELTRALIAPVEDVPLDVVRMHDRVRFHYDGALYDDFSLVYPNEANIAARRISVLTQVGAMLIGLRAGDTMTWRGADGRDHELEVLRVMRE</sequence>
<dbReference type="AlphaFoldDB" id="A0A062VEP2"/>
<dbReference type="GO" id="GO:0032784">
    <property type="term" value="P:regulation of DNA-templated transcription elongation"/>
    <property type="evidence" value="ECO:0007669"/>
    <property type="project" value="InterPro"/>
</dbReference>
<reference evidence="3 4" key="1">
    <citation type="journal article" date="2014" name="Antonie Van Leeuwenhoek">
        <title>Hyphomonas beringensis sp. nov. and Hyphomonas chukchiensis sp. nov., isolated from surface seawater of the Bering Sea and Chukchi Sea.</title>
        <authorList>
            <person name="Li C."/>
            <person name="Lai Q."/>
            <person name="Li G."/>
            <person name="Dong C."/>
            <person name="Wang J."/>
            <person name="Liao Y."/>
            <person name="Shao Z."/>
        </authorList>
    </citation>
    <scope>NUCLEOTIDE SEQUENCE [LARGE SCALE GENOMIC DNA]</scope>
    <source>
        <strain evidence="3 4">PS728</strain>
    </source>
</reference>
<organism evidence="3 4">
    <name type="scientific">Hyphomonas polymorpha PS728</name>
    <dbReference type="NCBI Taxonomy" id="1280954"/>
    <lineage>
        <taxon>Bacteria</taxon>
        <taxon>Pseudomonadati</taxon>
        <taxon>Pseudomonadota</taxon>
        <taxon>Alphaproteobacteria</taxon>
        <taxon>Hyphomonadales</taxon>
        <taxon>Hyphomonadaceae</taxon>
        <taxon>Hyphomonas</taxon>
    </lineage>
</organism>